<proteinExistence type="predicted"/>
<dbReference type="EMBL" id="JAUJWU010000002">
    <property type="protein sequence ID" value="MDN7245867.1"/>
    <property type="molecule type" value="Genomic_DNA"/>
</dbReference>
<dbReference type="Proteomes" id="UP001172142">
    <property type="component" value="Unassembled WGS sequence"/>
</dbReference>
<evidence type="ECO:0000256" key="3">
    <source>
        <dbReference type="ARBA" id="ARBA00022777"/>
    </source>
</evidence>
<comment type="caution">
    <text evidence="5">The sequence shown here is derived from an EMBL/GenBank/DDBJ whole genome shotgun (WGS) entry which is preliminary data.</text>
</comment>
<dbReference type="RefSeq" id="WP_301856468.1">
    <property type="nucleotide sequence ID" value="NZ_JAUJWU010000002.1"/>
</dbReference>
<feature type="domain" description="SpoOB alpha-helical" evidence="4">
    <location>
        <begin position="2"/>
        <end position="54"/>
    </location>
</feature>
<dbReference type="SUPFAM" id="SSF55890">
    <property type="entry name" value="Sporulation response regulatory protein Spo0B"/>
    <property type="match status" value="1"/>
</dbReference>
<reference evidence="5 6" key="1">
    <citation type="submission" date="2023-07" db="EMBL/GenBank/DDBJ databases">
        <title>Novel species in genus Planococcus.</title>
        <authorList>
            <person name="Ning S."/>
        </authorList>
    </citation>
    <scope>NUCLEOTIDE SEQUENCE [LARGE SCALE GENOMIC DNA]</scope>
    <source>
        <strain evidence="5 6">N017</strain>
    </source>
</reference>
<evidence type="ECO:0000313" key="6">
    <source>
        <dbReference type="Proteomes" id="UP001172142"/>
    </source>
</evidence>
<accession>A0ABT8ND97</accession>
<keyword evidence="3" id="KW-0418">Kinase</keyword>
<evidence type="ECO:0000313" key="5">
    <source>
        <dbReference type="EMBL" id="MDN7245867.1"/>
    </source>
</evidence>
<sequence length="171" mass="19582">MKEMTTVAQSLRHARHDFLNELQLINMYLDLGRQEEAQAIIRSHAEAAVHLSRLAGLKMPLTEEWLLLAKWQHPEFHFHVECLAHRAPVELDAAFTRLLELFVKTALPQMDPYAEHECCIRLANEEESLMMEITVNGNWTDFELPEVSGLHAVKECGPDGLRITVRAQMEG</sequence>
<name>A0ABT8ND97_9BACL</name>
<dbReference type="InterPro" id="IPR016120">
    <property type="entry name" value="Sig_transdc_His_kin_SpoOB"/>
</dbReference>
<dbReference type="InterPro" id="IPR039506">
    <property type="entry name" value="SPOB_a"/>
</dbReference>
<dbReference type="InterPro" id="IPR037100">
    <property type="entry name" value="Spo0B_C_sf"/>
</dbReference>
<keyword evidence="1" id="KW-0597">Phosphoprotein</keyword>
<evidence type="ECO:0000256" key="1">
    <source>
        <dbReference type="ARBA" id="ARBA00022553"/>
    </source>
</evidence>
<keyword evidence="2" id="KW-0808">Transferase</keyword>
<gene>
    <name evidence="5" type="ORF">QWY13_10155</name>
</gene>
<dbReference type="Gene3D" id="3.30.565.30">
    <property type="entry name" value="Sporulation initiation phosphotransferase B (SpoOB), C-terminal domain"/>
    <property type="match status" value="1"/>
</dbReference>
<evidence type="ECO:0000259" key="4">
    <source>
        <dbReference type="Pfam" id="PF14689"/>
    </source>
</evidence>
<dbReference type="Gene3D" id="1.10.287.130">
    <property type="match status" value="1"/>
</dbReference>
<dbReference type="Pfam" id="PF14689">
    <property type="entry name" value="SPOB_a"/>
    <property type="match status" value="1"/>
</dbReference>
<organism evidence="5 6">
    <name type="scientific">Planococcus shenhongbingii</name>
    <dbReference type="NCBI Taxonomy" id="3058398"/>
    <lineage>
        <taxon>Bacteria</taxon>
        <taxon>Bacillati</taxon>
        <taxon>Bacillota</taxon>
        <taxon>Bacilli</taxon>
        <taxon>Bacillales</taxon>
        <taxon>Caryophanaceae</taxon>
        <taxon>Planococcus</taxon>
    </lineage>
</organism>
<keyword evidence="6" id="KW-1185">Reference proteome</keyword>
<evidence type="ECO:0000256" key="2">
    <source>
        <dbReference type="ARBA" id="ARBA00022679"/>
    </source>
</evidence>
<protein>
    <submittedName>
        <fullName evidence="5">Spo0B domain-containing protein</fullName>
    </submittedName>
</protein>